<proteinExistence type="predicted"/>
<dbReference type="AlphaFoldDB" id="A0A2R8AEV6"/>
<organism evidence="1 2">
    <name type="scientific">Pontivivens insulae</name>
    <dbReference type="NCBI Taxonomy" id="1639689"/>
    <lineage>
        <taxon>Bacteria</taxon>
        <taxon>Pseudomonadati</taxon>
        <taxon>Pseudomonadota</taxon>
        <taxon>Alphaproteobacteria</taxon>
        <taxon>Rhodobacterales</taxon>
        <taxon>Paracoccaceae</taxon>
        <taxon>Pontivivens</taxon>
    </lineage>
</organism>
<dbReference type="EMBL" id="OMKW01000004">
    <property type="protein sequence ID" value="SPF30570.1"/>
    <property type="molecule type" value="Genomic_DNA"/>
</dbReference>
<name>A0A2R8AEV6_9RHOB</name>
<dbReference type="OrthoDB" id="8347407at2"/>
<evidence type="ECO:0000313" key="2">
    <source>
        <dbReference type="Proteomes" id="UP000244932"/>
    </source>
</evidence>
<dbReference type="Gene3D" id="3.40.50.1240">
    <property type="entry name" value="Phosphoglycerate mutase-like"/>
    <property type="match status" value="1"/>
</dbReference>
<accession>A0A2R8AEV6</accession>
<protein>
    <submittedName>
        <fullName evidence="1">Glucosyl-3-phosphoglycerate phosphatase</fullName>
        <ecNumber evidence="1">3.1.3.85</ecNumber>
    </submittedName>
</protein>
<dbReference type="Pfam" id="PF00300">
    <property type="entry name" value="His_Phos_1"/>
    <property type="match status" value="1"/>
</dbReference>
<reference evidence="1 2" key="1">
    <citation type="submission" date="2018-03" db="EMBL/GenBank/DDBJ databases">
        <authorList>
            <person name="Keele B.F."/>
        </authorList>
    </citation>
    <scope>NUCLEOTIDE SEQUENCE [LARGE SCALE GENOMIC DNA]</scope>
    <source>
        <strain evidence="1 2">CeCT 8812</strain>
    </source>
</reference>
<gene>
    <name evidence="1" type="primary">gpgP</name>
    <name evidence="1" type="ORF">POI8812_02909</name>
</gene>
<dbReference type="InterPro" id="IPR013078">
    <property type="entry name" value="His_Pase_superF_clade-1"/>
</dbReference>
<dbReference type="CDD" id="cd07067">
    <property type="entry name" value="HP_PGM_like"/>
    <property type="match status" value="1"/>
</dbReference>
<dbReference type="EC" id="3.1.3.85" evidence="1"/>
<evidence type="ECO:0000313" key="1">
    <source>
        <dbReference type="EMBL" id="SPF30570.1"/>
    </source>
</evidence>
<dbReference type="SUPFAM" id="SSF53254">
    <property type="entry name" value="Phosphoglycerate mutase-like"/>
    <property type="match status" value="1"/>
</dbReference>
<dbReference type="Proteomes" id="UP000244932">
    <property type="component" value="Unassembled WGS sequence"/>
</dbReference>
<keyword evidence="1" id="KW-0378">Hydrolase</keyword>
<dbReference type="GO" id="GO:0016787">
    <property type="term" value="F:hydrolase activity"/>
    <property type="evidence" value="ECO:0007669"/>
    <property type="project" value="UniProtKB-KW"/>
</dbReference>
<dbReference type="InterPro" id="IPR029033">
    <property type="entry name" value="His_PPase_superfam"/>
</dbReference>
<sequence length="168" mass="18008">MVGQLDIDADFSNAKSVNRLFPVLPQNALHLCSDLTRARQTAAALNLNPHFDPRLREISYGEWEGLAFDAAPDPDLARAFWESPGDIAPPGGESWNDLSARVTALIDEVNAAGDGPVIAVGHMGSILAALSYATGLPPERALSFRIDPLSITRLDYLDGPWAISCVNA</sequence>
<keyword evidence="2" id="KW-1185">Reference proteome</keyword>